<dbReference type="Gene3D" id="3.40.50.720">
    <property type="entry name" value="NAD(P)-binding Rossmann-like Domain"/>
    <property type="match status" value="1"/>
</dbReference>
<evidence type="ECO:0000259" key="7">
    <source>
        <dbReference type="Pfam" id="PF01958"/>
    </source>
</evidence>
<keyword evidence="5 6" id="KW-0520">NAD</keyword>
<dbReference type="GeneID" id="43348713"/>
<dbReference type="GO" id="GO:0033735">
    <property type="term" value="F:aspartate dehydrogenase [NAD(P)+] activity"/>
    <property type="evidence" value="ECO:0007669"/>
    <property type="project" value="UniProtKB-EC"/>
</dbReference>
<dbReference type="GO" id="GO:0051287">
    <property type="term" value="F:NAD binding"/>
    <property type="evidence" value="ECO:0007669"/>
    <property type="project" value="UniProtKB-UniRule"/>
</dbReference>
<dbReference type="SUPFAM" id="SSF55347">
    <property type="entry name" value="Glyceraldehyde-3-phosphate dehydrogenase-like, C-terminal domain"/>
    <property type="match status" value="1"/>
</dbReference>
<dbReference type="EMBL" id="WNCL01000096">
    <property type="protein sequence ID" value="MTU44519.1"/>
    <property type="molecule type" value="Genomic_DNA"/>
</dbReference>
<sequence length="266" mass="29019">MKKLAVLGCGAQSQIFCLNAPKHLGNDYFVTSVCAKNHEHAVELANRVGGRAAYTVDDMLELAPDIVVEFAGIEAVETYAEEILEAGADLIISSVGALDDEKFRDHLVRVARQYERKIYITSGAIGGMDLMETYAVVGNPKVQIESIKPPESYIGTPYMEGKTVSETEEQLIFDGNVHDAIRGFPRNVNVSVATALATDAKDAKVRLISKPGITEVSHRITLSNDIMHSELFFVSQPDPENKKNSKSAAYSVIALLKNLASPLTFF</sequence>
<evidence type="ECO:0000313" key="10">
    <source>
        <dbReference type="Proteomes" id="UP000462362"/>
    </source>
</evidence>
<dbReference type="AlphaFoldDB" id="A0A6I3S845"/>
<comment type="catalytic activity">
    <reaction evidence="6">
        <text>L-aspartate + NAD(+) + H2O = oxaloacetate + NH4(+) + NADH + H(+)</text>
        <dbReference type="Rhea" id="RHEA:11788"/>
        <dbReference type="ChEBI" id="CHEBI:15377"/>
        <dbReference type="ChEBI" id="CHEBI:15378"/>
        <dbReference type="ChEBI" id="CHEBI:16452"/>
        <dbReference type="ChEBI" id="CHEBI:28938"/>
        <dbReference type="ChEBI" id="CHEBI:29991"/>
        <dbReference type="ChEBI" id="CHEBI:57540"/>
        <dbReference type="ChEBI" id="CHEBI:57945"/>
        <dbReference type="EC" id="1.4.1.21"/>
    </reaction>
</comment>
<keyword evidence="3 6" id="KW-0521">NADP</keyword>
<name>A0A6I3S845_9BURK</name>
<feature type="binding site" evidence="6">
    <location>
        <position position="189"/>
    </location>
    <ligand>
        <name>NAD(+)</name>
        <dbReference type="ChEBI" id="CHEBI:57540"/>
    </ligand>
</feature>
<evidence type="ECO:0000256" key="3">
    <source>
        <dbReference type="ARBA" id="ARBA00022857"/>
    </source>
</evidence>
<dbReference type="UniPathway" id="UPA00253">
    <property type="reaction ID" value="UER00456"/>
</dbReference>
<gene>
    <name evidence="6" type="primary">nadX</name>
    <name evidence="9" type="ORF">GMD42_13225</name>
</gene>
<dbReference type="RefSeq" id="WP_008864150.1">
    <property type="nucleotide sequence ID" value="NZ_CAJUON010000008.1"/>
</dbReference>
<comment type="pathway">
    <text evidence="6">Cofactor biosynthesis; NAD(+) biosynthesis; iminoaspartate from L-aspartate (dehydrogenase route): step 1/1.</text>
</comment>
<dbReference type="Proteomes" id="UP000462362">
    <property type="component" value="Unassembled WGS sequence"/>
</dbReference>
<proteinExistence type="inferred from homology"/>
<keyword evidence="2 6" id="KW-0662">Pyridine nucleotide biosynthesis</keyword>
<dbReference type="InterPro" id="IPR020626">
    <property type="entry name" value="Asp_DH_prok"/>
</dbReference>
<dbReference type="EC" id="1.4.1.21" evidence="6"/>
<dbReference type="InterPro" id="IPR005106">
    <property type="entry name" value="Asp/hSer_DH_NAD-bd"/>
</dbReference>
<evidence type="ECO:0000259" key="8">
    <source>
        <dbReference type="Pfam" id="PF03447"/>
    </source>
</evidence>
<evidence type="ECO:0000256" key="6">
    <source>
        <dbReference type="HAMAP-Rule" id="MF_01265"/>
    </source>
</evidence>
<comment type="function">
    <text evidence="6">Specifically catalyzes the NAD or NADP-dependent dehydrogenation of L-aspartate to iminoaspartate.</text>
</comment>
<feature type="domain" description="Aspartate dehydrogenase" evidence="7">
    <location>
        <begin position="167"/>
        <end position="253"/>
    </location>
</feature>
<reference evidence="9 10" key="1">
    <citation type="journal article" date="2019" name="Nat. Med.">
        <title>A library of human gut bacterial isolates paired with longitudinal multiomics data enables mechanistic microbiome research.</title>
        <authorList>
            <person name="Poyet M."/>
            <person name="Groussin M."/>
            <person name="Gibbons S.M."/>
            <person name="Avila-Pacheco J."/>
            <person name="Jiang X."/>
            <person name="Kearney S.M."/>
            <person name="Perrotta A.R."/>
            <person name="Berdy B."/>
            <person name="Zhao S."/>
            <person name="Lieberman T.D."/>
            <person name="Swanson P.K."/>
            <person name="Smith M."/>
            <person name="Roesemann S."/>
            <person name="Alexander J.E."/>
            <person name="Rich S.A."/>
            <person name="Livny J."/>
            <person name="Vlamakis H."/>
            <person name="Clish C."/>
            <person name="Bullock K."/>
            <person name="Deik A."/>
            <person name="Scott J."/>
            <person name="Pierce K.A."/>
            <person name="Xavier R.J."/>
            <person name="Alm E.J."/>
        </authorList>
    </citation>
    <scope>NUCLEOTIDE SEQUENCE [LARGE SCALE GENOMIC DNA]</scope>
    <source>
        <strain evidence="9 10">BIOML-A2</strain>
    </source>
</reference>
<dbReference type="InterPro" id="IPR011182">
    <property type="entry name" value="L-Asp_DH"/>
</dbReference>
<feature type="domain" description="Aspartate/homoserine dehydrogenase NAD-binding" evidence="8">
    <location>
        <begin position="30"/>
        <end position="120"/>
    </location>
</feature>
<dbReference type="GO" id="GO:0016639">
    <property type="term" value="F:oxidoreductase activity, acting on the CH-NH2 group of donors, NAD or NADP as acceptor"/>
    <property type="evidence" value="ECO:0007669"/>
    <property type="project" value="UniProtKB-UniRule"/>
</dbReference>
<protein>
    <recommendedName>
        <fullName evidence="6">L-aspartate dehydrogenase</fullName>
        <ecNumber evidence="6">1.4.1.21</ecNumber>
    </recommendedName>
</protein>
<dbReference type="Gene3D" id="3.30.360.10">
    <property type="entry name" value="Dihydrodipicolinate Reductase, domain 2"/>
    <property type="match status" value="1"/>
</dbReference>
<dbReference type="InterPro" id="IPR002811">
    <property type="entry name" value="Asp_DH"/>
</dbReference>
<dbReference type="InterPro" id="IPR036291">
    <property type="entry name" value="NAD(P)-bd_dom_sf"/>
</dbReference>
<accession>A0A6I3S845</accession>
<feature type="active site" evidence="6">
    <location>
        <position position="218"/>
    </location>
</feature>
<evidence type="ECO:0000256" key="4">
    <source>
        <dbReference type="ARBA" id="ARBA00023002"/>
    </source>
</evidence>
<dbReference type="PANTHER" id="PTHR31873:SF6">
    <property type="entry name" value="ASPARTATE DEHYDROGENASE DOMAIN-CONTAINING PROTEIN"/>
    <property type="match status" value="1"/>
</dbReference>
<dbReference type="SUPFAM" id="SSF51735">
    <property type="entry name" value="NAD(P)-binding Rossmann-fold domains"/>
    <property type="match status" value="1"/>
</dbReference>
<dbReference type="HAMAP" id="MF_01265">
    <property type="entry name" value="NadX"/>
    <property type="match status" value="1"/>
</dbReference>
<comment type="miscellaneous">
    <text evidence="6">The iminoaspartate product is unstable in aqueous solution and can decompose to oxaloacetate and ammonia.</text>
</comment>
<evidence type="ECO:0000256" key="2">
    <source>
        <dbReference type="ARBA" id="ARBA00022642"/>
    </source>
</evidence>
<keyword evidence="4 6" id="KW-0560">Oxidoreductase</keyword>
<comment type="caution">
    <text evidence="9">The sequence shown here is derived from an EMBL/GenBank/DDBJ whole genome shotgun (WGS) entry which is preliminary data.</text>
</comment>
<comment type="catalytic activity">
    <reaction evidence="6">
        <text>L-aspartate + NADP(+) + H2O = oxaloacetate + NH4(+) + NADPH + H(+)</text>
        <dbReference type="Rhea" id="RHEA:11784"/>
        <dbReference type="ChEBI" id="CHEBI:15377"/>
        <dbReference type="ChEBI" id="CHEBI:15378"/>
        <dbReference type="ChEBI" id="CHEBI:16452"/>
        <dbReference type="ChEBI" id="CHEBI:28938"/>
        <dbReference type="ChEBI" id="CHEBI:29991"/>
        <dbReference type="ChEBI" id="CHEBI:57783"/>
        <dbReference type="ChEBI" id="CHEBI:58349"/>
        <dbReference type="EC" id="1.4.1.21"/>
    </reaction>
</comment>
<evidence type="ECO:0000256" key="5">
    <source>
        <dbReference type="ARBA" id="ARBA00023027"/>
    </source>
</evidence>
<dbReference type="PIRSF" id="PIRSF005227">
    <property type="entry name" value="Asp_dh_NAD_syn"/>
    <property type="match status" value="1"/>
</dbReference>
<feature type="binding site" evidence="6">
    <location>
        <position position="124"/>
    </location>
    <ligand>
        <name>NAD(+)</name>
        <dbReference type="ChEBI" id="CHEBI:57540"/>
    </ligand>
</feature>
<comment type="similarity">
    <text evidence="1 6">Belongs to the L-aspartate dehydrogenase family.</text>
</comment>
<dbReference type="GO" id="GO:0009435">
    <property type="term" value="P:NAD+ biosynthetic process"/>
    <property type="evidence" value="ECO:0007669"/>
    <property type="project" value="UniProtKB-UniRule"/>
</dbReference>
<dbReference type="Pfam" id="PF01958">
    <property type="entry name" value="Asp_DH_C"/>
    <property type="match status" value="1"/>
</dbReference>
<evidence type="ECO:0000313" key="9">
    <source>
        <dbReference type="EMBL" id="MTU44519.1"/>
    </source>
</evidence>
<organism evidence="9 10">
    <name type="scientific">Parasutterella excrementihominis</name>
    <dbReference type="NCBI Taxonomy" id="487175"/>
    <lineage>
        <taxon>Bacteria</taxon>
        <taxon>Pseudomonadati</taxon>
        <taxon>Pseudomonadota</taxon>
        <taxon>Betaproteobacteria</taxon>
        <taxon>Burkholderiales</taxon>
        <taxon>Sutterellaceae</taxon>
        <taxon>Parasutterella</taxon>
    </lineage>
</organism>
<dbReference type="Pfam" id="PF03447">
    <property type="entry name" value="NAD_binding_3"/>
    <property type="match status" value="1"/>
</dbReference>
<evidence type="ECO:0000256" key="1">
    <source>
        <dbReference type="ARBA" id="ARBA00008331"/>
    </source>
</evidence>
<dbReference type="PANTHER" id="PTHR31873">
    <property type="entry name" value="L-ASPARTATE DEHYDROGENASE-RELATED"/>
    <property type="match status" value="1"/>
</dbReference>
<dbReference type="GO" id="GO:0050661">
    <property type="term" value="F:NADP binding"/>
    <property type="evidence" value="ECO:0007669"/>
    <property type="project" value="UniProtKB-UniRule"/>
</dbReference>